<keyword evidence="3" id="KW-1185">Reference proteome</keyword>
<dbReference type="GeneID" id="54345517"/>
<reference evidence="2" key="1">
    <citation type="journal article" date="2020" name="Stud. Mycol.">
        <title>101 Dothideomycetes genomes: a test case for predicting lifestyles and emergence of pathogens.</title>
        <authorList>
            <person name="Haridas S."/>
            <person name="Albert R."/>
            <person name="Binder M."/>
            <person name="Bloem J."/>
            <person name="Labutti K."/>
            <person name="Salamov A."/>
            <person name="Andreopoulos B."/>
            <person name="Baker S."/>
            <person name="Barry K."/>
            <person name="Bills G."/>
            <person name="Bluhm B."/>
            <person name="Cannon C."/>
            <person name="Castanera R."/>
            <person name="Culley D."/>
            <person name="Daum C."/>
            <person name="Ezra D."/>
            <person name="Gonzalez J."/>
            <person name="Henrissat B."/>
            <person name="Kuo A."/>
            <person name="Liang C."/>
            <person name="Lipzen A."/>
            <person name="Lutzoni F."/>
            <person name="Magnuson J."/>
            <person name="Mondo S."/>
            <person name="Nolan M."/>
            <person name="Ohm R."/>
            <person name="Pangilinan J."/>
            <person name="Park H.-J."/>
            <person name="Ramirez L."/>
            <person name="Alfaro M."/>
            <person name="Sun H."/>
            <person name="Tritt A."/>
            <person name="Yoshinaga Y."/>
            <person name="Zwiers L.-H."/>
            <person name="Turgeon B."/>
            <person name="Goodwin S."/>
            <person name="Spatafora J."/>
            <person name="Crous P."/>
            <person name="Grigoriev I."/>
        </authorList>
    </citation>
    <scope>NUCLEOTIDE SEQUENCE</scope>
    <source>
        <strain evidence="2">CBS 183.55</strain>
    </source>
</reference>
<gene>
    <name evidence="2" type="ORF">M421DRAFT_178943</name>
</gene>
<feature type="region of interest" description="Disordered" evidence="1">
    <location>
        <begin position="39"/>
        <end position="72"/>
    </location>
</feature>
<evidence type="ECO:0000313" key="2">
    <source>
        <dbReference type="EMBL" id="KAF1927411.1"/>
    </source>
</evidence>
<feature type="compositionally biased region" description="Basic and acidic residues" evidence="1">
    <location>
        <begin position="41"/>
        <end position="58"/>
    </location>
</feature>
<proteinExistence type="predicted"/>
<protein>
    <submittedName>
        <fullName evidence="2">Uncharacterized protein</fullName>
    </submittedName>
</protein>
<sequence length="103" mass="11095">MIEPPSRTSALCWATVIDTSYKNTSAMKRTLSNVSFGLPEASEHGAKKGRHVSSDWRSRRAVTPRPEATSNSPALTLELTNCMNCSRVSHGVMVADGAMSSVL</sequence>
<dbReference type="RefSeq" id="XP_033447663.1">
    <property type="nucleotide sequence ID" value="XM_033587870.1"/>
</dbReference>
<evidence type="ECO:0000256" key="1">
    <source>
        <dbReference type="SAM" id="MobiDB-lite"/>
    </source>
</evidence>
<organism evidence="2 3">
    <name type="scientific">Didymella exigua CBS 183.55</name>
    <dbReference type="NCBI Taxonomy" id="1150837"/>
    <lineage>
        <taxon>Eukaryota</taxon>
        <taxon>Fungi</taxon>
        <taxon>Dikarya</taxon>
        <taxon>Ascomycota</taxon>
        <taxon>Pezizomycotina</taxon>
        <taxon>Dothideomycetes</taxon>
        <taxon>Pleosporomycetidae</taxon>
        <taxon>Pleosporales</taxon>
        <taxon>Pleosporineae</taxon>
        <taxon>Didymellaceae</taxon>
        <taxon>Didymella</taxon>
    </lineage>
</organism>
<dbReference type="EMBL" id="ML978972">
    <property type="protein sequence ID" value="KAF1927411.1"/>
    <property type="molecule type" value="Genomic_DNA"/>
</dbReference>
<dbReference type="AlphaFoldDB" id="A0A6A5RGH2"/>
<evidence type="ECO:0000313" key="3">
    <source>
        <dbReference type="Proteomes" id="UP000800082"/>
    </source>
</evidence>
<accession>A0A6A5RGH2</accession>
<dbReference type="Proteomes" id="UP000800082">
    <property type="component" value="Unassembled WGS sequence"/>
</dbReference>
<name>A0A6A5RGH2_9PLEO</name>